<feature type="transmembrane region" description="Helical" evidence="6">
    <location>
        <begin position="256"/>
        <end position="276"/>
    </location>
</feature>
<keyword evidence="9" id="KW-1185">Reference proteome</keyword>
<dbReference type="PANTHER" id="PTHR22950:SF515">
    <property type="entry name" value="AMINO ACID TRANSPORTER AVT6E"/>
    <property type="match status" value="1"/>
</dbReference>
<keyword evidence="4 6" id="KW-1133">Transmembrane helix</keyword>
<organism evidence="8 9">
    <name type="scientific">Dillenia turbinata</name>
    <dbReference type="NCBI Taxonomy" id="194707"/>
    <lineage>
        <taxon>Eukaryota</taxon>
        <taxon>Viridiplantae</taxon>
        <taxon>Streptophyta</taxon>
        <taxon>Embryophyta</taxon>
        <taxon>Tracheophyta</taxon>
        <taxon>Spermatophyta</taxon>
        <taxon>Magnoliopsida</taxon>
        <taxon>eudicotyledons</taxon>
        <taxon>Gunneridae</taxon>
        <taxon>Pentapetalae</taxon>
        <taxon>Dilleniales</taxon>
        <taxon>Dilleniaceae</taxon>
        <taxon>Dillenia</taxon>
    </lineage>
</organism>
<feature type="transmembrane region" description="Helical" evidence="6">
    <location>
        <begin position="143"/>
        <end position="168"/>
    </location>
</feature>
<dbReference type="Proteomes" id="UP001370490">
    <property type="component" value="Unassembled WGS sequence"/>
</dbReference>
<name>A0AAN8UNL2_9MAGN</name>
<feature type="transmembrane region" description="Helical" evidence="6">
    <location>
        <begin position="414"/>
        <end position="435"/>
    </location>
</feature>
<feature type="transmembrane region" description="Helical" evidence="6">
    <location>
        <begin position="385"/>
        <end position="408"/>
    </location>
</feature>
<keyword evidence="3" id="KW-0029">Amino-acid transport</keyword>
<dbReference type="Pfam" id="PF01490">
    <property type="entry name" value="Aa_trans"/>
    <property type="match status" value="1"/>
</dbReference>
<dbReference type="InterPro" id="IPR013057">
    <property type="entry name" value="AA_transpt_TM"/>
</dbReference>
<feature type="transmembrane region" description="Helical" evidence="6">
    <location>
        <begin position="344"/>
        <end position="364"/>
    </location>
</feature>
<evidence type="ECO:0000256" key="3">
    <source>
        <dbReference type="ARBA" id="ARBA00022970"/>
    </source>
</evidence>
<reference evidence="8 9" key="1">
    <citation type="submission" date="2023-12" db="EMBL/GenBank/DDBJ databases">
        <title>A high-quality genome assembly for Dillenia turbinata (Dilleniales).</title>
        <authorList>
            <person name="Chanderbali A."/>
        </authorList>
    </citation>
    <scope>NUCLEOTIDE SEQUENCE [LARGE SCALE GENOMIC DNA]</scope>
    <source>
        <strain evidence="8">LSX21</strain>
        <tissue evidence="8">Leaf</tissue>
    </source>
</reference>
<gene>
    <name evidence="8" type="ORF">RJ641_020213</name>
</gene>
<proteinExistence type="predicted"/>
<dbReference type="PANTHER" id="PTHR22950">
    <property type="entry name" value="AMINO ACID TRANSPORTER"/>
    <property type="match status" value="1"/>
</dbReference>
<comment type="caution">
    <text evidence="8">The sequence shown here is derived from an EMBL/GenBank/DDBJ whole genome shotgun (WGS) entry which is preliminary data.</text>
</comment>
<dbReference type="GO" id="GO:0015179">
    <property type="term" value="F:L-amino acid transmembrane transporter activity"/>
    <property type="evidence" value="ECO:0007669"/>
    <property type="project" value="TreeGrafter"/>
</dbReference>
<dbReference type="AlphaFoldDB" id="A0AAN8UNL2"/>
<dbReference type="GO" id="GO:0031090">
    <property type="term" value="C:organelle membrane"/>
    <property type="evidence" value="ECO:0007669"/>
    <property type="project" value="UniProtKB-ARBA"/>
</dbReference>
<accession>A0AAN8UNL2</accession>
<evidence type="ECO:0000256" key="1">
    <source>
        <dbReference type="ARBA" id="ARBA00004141"/>
    </source>
</evidence>
<feature type="transmembrane region" description="Helical" evidence="6">
    <location>
        <begin position="297"/>
        <end position="317"/>
    </location>
</feature>
<feature type="transmembrane region" description="Helical" evidence="6">
    <location>
        <begin position="447"/>
        <end position="464"/>
    </location>
</feature>
<keyword evidence="3" id="KW-0813">Transport</keyword>
<comment type="subcellular location">
    <subcellularLocation>
        <location evidence="1">Membrane</location>
        <topology evidence="1">Multi-pass membrane protein</topology>
    </subcellularLocation>
</comment>
<evidence type="ECO:0000256" key="2">
    <source>
        <dbReference type="ARBA" id="ARBA00022692"/>
    </source>
</evidence>
<evidence type="ECO:0000313" key="8">
    <source>
        <dbReference type="EMBL" id="KAK6915096.1"/>
    </source>
</evidence>
<evidence type="ECO:0000256" key="6">
    <source>
        <dbReference type="SAM" id="Phobius"/>
    </source>
</evidence>
<evidence type="ECO:0000256" key="5">
    <source>
        <dbReference type="ARBA" id="ARBA00023136"/>
    </source>
</evidence>
<feature type="transmembrane region" description="Helical" evidence="6">
    <location>
        <begin position="495"/>
        <end position="517"/>
    </location>
</feature>
<evidence type="ECO:0000256" key="4">
    <source>
        <dbReference type="ARBA" id="ARBA00022989"/>
    </source>
</evidence>
<feature type="transmembrane region" description="Helical" evidence="6">
    <location>
        <begin position="216"/>
        <end position="236"/>
    </location>
</feature>
<keyword evidence="2 6" id="KW-0812">Transmembrane</keyword>
<feature type="domain" description="Amino acid transporter transmembrane" evidence="7">
    <location>
        <begin position="64"/>
        <end position="463"/>
    </location>
</feature>
<evidence type="ECO:0000313" key="9">
    <source>
        <dbReference type="Proteomes" id="UP001370490"/>
    </source>
</evidence>
<feature type="transmembrane region" description="Helical" evidence="6">
    <location>
        <begin position="188"/>
        <end position="204"/>
    </location>
</feature>
<evidence type="ECO:0000259" key="7">
    <source>
        <dbReference type="Pfam" id="PF01490"/>
    </source>
</evidence>
<dbReference type="EMBL" id="JBAMMX010000025">
    <property type="protein sequence ID" value="KAK6915096.1"/>
    <property type="molecule type" value="Genomic_DNA"/>
</dbReference>
<keyword evidence="5 6" id="KW-0472">Membrane</keyword>
<feature type="transmembrane region" description="Helical" evidence="6">
    <location>
        <begin position="89"/>
        <end position="110"/>
    </location>
</feature>
<sequence>MGSNYKFIELQQHNDVESLENQSGSKKSGNGYVEAKFTDDDEFDDIDDFLIRNGGGERNGGSGISGAVFNLATSIIGAGIMALPATMKVLGIVLGFLLVVLMGIVSEISVEMLVRFQVVAKAESYGEIVQAALGRPMRILSEVCIIVNNAGVLVVYLIIMGDVMSGSLHHMGFFHQWFGNGIWDQRKLVILVVVVAFLAPLCALDKIDSLSLTSAASVALAVVFVVVACVVAFIKVVEGKFEPPRLAPDFGSKRSILDLLVVIPIMTNAYICHFNVPPIYNELEGQSPDKMNRVGRITTVVCVVIYAFTAISGFLLFGRSTEADILTNFDQDLGIRFSSTLNDIVRVGYVLHLILVFPVVHFSLRQTVDALVFEKSAPLTESRKRCLLLTVVLLGLIYFGSTMIPNIWTAFKFTGATTALSLGFIFPALIALKMGGKMDALSNGEKMLSWFMLVLAVIVSFIGAERNSTAQQISEVGAPFSGQCPGQVCCRRATLAGLLILLEIIVALVCGSGFYIMRVILISSDVKHFCFRHCAQSPDALIRGIHTSARTTLQDSLSLMIMGTDTKTIHLGPGPPQSVYSQIEVLSCVHASLSIRLKLKNRRYGGCGRNGSLYFSAAARK</sequence>
<feature type="transmembrane region" description="Helical" evidence="6">
    <location>
        <begin position="62"/>
        <end position="83"/>
    </location>
</feature>
<protein>
    <submittedName>
        <fullName evidence="8">Amino acid transporter, transmembrane domain</fullName>
    </submittedName>
</protein>